<keyword evidence="3" id="KW-1185">Reference proteome</keyword>
<feature type="compositionally biased region" description="Polar residues" evidence="1">
    <location>
        <begin position="1"/>
        <end position="11"/>
    </location>
</feature>
<accession>A0ABR0E1N5</accession>
<protein>
    <submittedName>
        <fullName evidence="2">Uncharacterized protein</fullName>
    </submittedName>
</protein>
<sequence>MAPTDQSSGFTNIDDPEPTGHGDGDSRNGASSPQDDEEGQAEDDRDLNSILQSVNRLRGMLEDVNLESQSWKLTGISSGIQDLREELGRCEEANRERKAAQQTRQALRTQRFTAEASTSPDKLTQSTNVVSPHPGPDCPPSIDDEVHSLTDLLAQAKIADWAPAQEYDSSSAVEMPAGI</sequence>
<dbReference type="EMBL" id="JAXOVC010000012">
    <property type="protein sequence ID" value="KAK4495158.1"/>
    <property type="molecule type" value="Genomic_DNA"/>
</dbReference>
<comment type="caution">
    <text evidence="2">The sequence shown here is derived from an EMBL/GenBank/DDBJ whole genome shotgun (WGS) entry which is preliminary data.</text>
</comment>
<evidence type="ECO:0000313" key="3">
    <source>
        <dbReference type="Proteomes" id="UP001305779"/>
    </source>
</evidence>
<dbReference type="Proteomes" id="UP001305779">
    <property type="component" value="Unassembled WGS sequence"/>
</dbReference>
<name>A0ABR0E1N5_ZASCE</name>
<feature type="region of interest" description="Disordered" evidence="1">
    <location>
        <begin position="1"/>
        <end position="48"/>
    </location>
</feature>
<organism evidence="2 3">
    <name type="scientific">Zasmidium cellare</name>
    <name type="common">Wine cellar mold</name>
    <name type="synonym">Racodium cellare</name>
    <dbReference type="NCBI Taxonomy" id="395010"/>
    <lineage>
        <taxon>Eukaryota</taxon>
        <taxon>Fungi</taxon>
        <taxon>Dikarya</taxon>
        <taxon>Ascomycota</taxon>
        <taxon>Pezizomycotina</taxon>
        <taxon>Dothideomycetes</taxon>
        <taxon>Dothideomycetidae</taxon>
        <taxon>Mycosphaerellales</taxon>
        <taxon>Mycosphaerellaceae</taxon>
        <taxon>Zasmidium</taxon>
    </lineage>
</organism>
<proteinExistence type="predicted"/>
<feature type="compositionally biased region" description="Acidic residues" evidence="1">
    <location>
        <begin position="34"/>
        <end position="45"/>
    </location>
</feature>
<gene>
    <name evidence="2" type="ORF">PRZ48_013485</name>
</gene>
<evidence type="ECO:0000313" key="2">
    <source>
        <dbReference type="EMBL" id="KAK4495158.1"/>
    </source>
</evidence>
<evidence type="ECO:0000256" key="1">
    <source>
        <dbReference type="SAM" id="MobiDB-lite"/>
    </source>
</evidence>
<feature type="compositionally biased region" description="Polar residues" evidence="1">
    <location>
        <begin position="115"/>
        <end position="130"/>
    </location>
</feature>
<reference evidence="2 3" key="1">
    <citation type="journal article" date="2023" name="G3 (Bethesda)">
        <title>A chromosome-level genome assembly of Zasmidium syzygii isolated from banana leaves.</title>
        <authorList>
            <person name="van Westerhoven A.C."/>
            <person name="Mehrabi R."/>
            <person name="Talebi R."/>
            <person name="Steentjes M.B.F."/>
            <person name="Corcolon B."/>
            <person name="Chong P.A."/>
            <person name="Kema G.H.J."/>
            <person name="Seidl M.F."/>
        </authorList>
    </citation>
    <scope>NUCLEOTIDE SEQUENCE [LARGE SCALE GENOMIC DNA]</scope>
    <source>
        <strain evidence="2 3">P124</strain>
    </source>
</reference>
<feature type="region of interest" description="Disordered" evidence="1">
    <location>
        <begin position="109"/>
        <end position="144"/>
    </location>
</feature>